<evidence type="ECO:0000256" key="1">
    <source>
        <dbReference type="ARBA" id="ARBA00022598"/>
    </source>
</evidence>
<dbReference type="SUPFAM" id="SSF56059">
    <property type="entry name" value="Glutathione synthetase ATP-binding domain-like"/>
    <property type="match status" value="1"/>
</dbReference>
<accession>A0A7R9VNH8</accession>
<dbReference type="EMBL" id="HBED01010510">
    <property type="protein sequence ID" value="CAD8301003.1"/>
    <property type="molecule type" value="Transcribed_RNA"/>
</dbReference>
<dbReference type="PANTHER" id="PTHR43585:SF2">
    <property type="entry name" value="ATP-GRASP ENZYME FSQD"/>
    <property type="match status" value="1"/>
</dbReference>
<dbReference type="GO" id="GO:0005524">
    <property type="term" value="F:ATP binding"/>
    <property type="evidence" value="ECO:0007669"/>
    <property type="project" value="UniProtKB-KW"/>
</dbReference>
<evidence type="ECO:0000313" key="4">
    <source>
        <dbReference type="EMBL" id="CAD8301003.1"/>
    </source>
</evidence>
<evidence type="ECO:0000256" key="3">
    <source>
        <dbReference type="ARBA" id="ARBA00022840"/>
    </source>
</evidence>
<dbReference type="PANTHER" id="PTHR43585">
    <property type="entry name" value="FUMIPYRROLE BIOSYNTHESIS PROTEIN C"/>
    <property type="match status" value="1"/>
</dbReference>
<dbReference type="Pfam" id="PF13535">
    <property type="entry name" value="ATP-grasp_4"/>
    <property type="match status" value="1"/>
</dbReference>
<evidence type="ECO:0008006" key="5">
    <source>
        <dbReference type="Google" id="ProtNLM"/>
    </source>
</evidence>
<keyword evidence="1" id="KW-0436">Ligase</keyword>
<dbReference type="InterPro" id="IPR052032">
    <property type="entry name" value="ATP-dep_AA_Ligase"/>
</dbReference>
<dbReference type="Gene3D" id="3.30.470.20">
    <property type="entry name" value="ATP-grasp fold, B domain"/>
    <property type="match status" value="1"/>
</dbReference>
<keyword evidence="3" id="KW-0067">ATP-binding</keyword>
<name>A0A7R9VNH8_9STRA</name>
<sequence length="321" mass="35519">MKPVDSAGSDGVKLCHSFAEAKEHFHHLKRTTMVNGGECTTVLCQEYLRGKEYVVDHVSRDGVHKSVMTWLYDKKPANGASFVYFGVVPVDSESPEAKAMIPYIRAVLDVLGVRNGPSHGEIIMTEDGPCLVEMNCRAHGGDGNWQSLCSALCGGYNQVDATVDCYLNKENFNRLPDKPPSPFKASGQEVDLVSFSEGTVKATPGFDLIRKLRSFVLLESHVKPGSKVSKTVDLVTDIGNIILMHPDGDVLKEDTAFIRKLEEDNKLFEFELEGKPPRTKLSEEQHDISLVLPEALSTYKNIRKLSTADEDENELLLITAH</sequence>
<evidence type="ECO:0000256" key="2">
    <source>
        <dbReference type="ARBA" id="ARBA00022741"/>
    </source>
</evidence>
<protein>
    <recommendedName>
        <fullName evidence="5">ATP-grasp domain-containing protein</fullName>
    </recommendedName>
</protein>
<dbReference type="AlphaFoldDB" id="A0A7R9VNH8"/>
<proteinExistence type="predicted"/>
<reference evidence="4" key="1">
    <citation type="submission" date="2021-01" db="EMBL/GenBank/DDBJ databases">
        <authorList>
            <person name="Corre E."/>
            <person name="Pelletier E."/>
            <person name="Niang G."/>
            <person name="Scheremetjew M."/>
            <person name="Finn R."/>
            <person name="Kale V."/>
            <person name="Holt S."/>
            <person name="Cochrane G."/>
            <person name="Meng A."/>
            <person name="Brown T."/>
            <person name="Cohen L."/>
        </authorList>
    </citation>
    <scope>NUCLEOTIDE SEQUENCE</scope>
    <source>
        <strain evidence="4">CCMP147</strain>
    </source>
</reference>
<organism evidence="4">
    <name type="scientific">Pseudictyota dubia</name>
    <dbReference type="NCBI Taxonomy" id="2749911"/>
    <lineage>
        <taxon>Eukaryota</taxon>
        <taxon>Sar</taxon>
        <taxon>Stramenopiles</taxon>
        <taxon>Ochrophyta</taxon>
        <taxon>Bacillariophyta</taxon>
        <taxon>Mediophyceae</taxon>
        <taxon>Biddulphiophycidae</taxon>
        <taxon>Eupodiscales</taxon>
        <taxon>Odontellaceae</taxon>
        <taxon>Pseudictyota</taxon>
    </lineage>
</organism>
<dbReference type="GO" id="GO:0016874">
    <property type="term" value="F:ligase activity"/>
    <property type="evidence" value="ECO:0007669"/>
    <property type="project" value="UniProtKB-KW"/>
</dbReference>
<gene>
    <name evidence="4" type="ORF">TDUB1175_LOCUS5219</name>
</gene>
<keyword evidence="2" id="KW-0547">Nucleotide-binding</keyword>